<feature type="chain" id="PRO_5045330668" description="Carboxypeptidase regulatory-like domain-containing protein" evidence="1">
    <location>
        <begin position="27"/>
        <end position="249"/>
    </location>
</feature>
<accession>A0ABT8TSJ1</accession>
<evidence type="ECO:0000313" key="2">
    <source>
        <dbReference type="EMBL" id="MDO3396939.1"/>
    </source>
</evidence>
<dbReference type="Proteomes" id="UP001168363">
    <property type="component" value="Unassembled WGS sequence"/>
</dbReference>
<name>A0ABT8TSJ1_9ACTN</name>
<keyword evidence="1" id="KW-0732">Signal</keyword>
<comment type="caution">
    <text evidence="2">The sequence shown here is derived from an EMBL/GenBank/DDBJ whole genome shotgun (WGS) entry which is preliminary data.</text>
</comment>
<dbReference type="EMBL" id="JAULSC010000015">
    <property type="protein sequence ID" value="MDO3396939.1"/>
    <property type="molecule type" value="Genomic_DNA"/>
</dbReference>
<evidence type="ECO:0008006" key="4">
    <source>
        <dbReference type="Google" id="ProtNLM"/>
    </source>
</evidence>
<dbReference type="Gene3D" id="2.60.40.1120">
    <property type="entry name" value="Carboxypeptidase-like, regulatory domain"/>
    <property type="match status" value="1"/>
</dbReference>
<keyword evidence="3" id="KW-1185">Reference proteome</keyword>
<dbReference type="RefSeq" id="WP_302709120.1">
    <property type="nucleotide sequence ID" value="NZ_JAULSC010000015.1"/>
</dbReference>
<gene>
    <name evidence="2" type="ORF">QWJ41_14515</name>
</gene>
<dbReference type="SUPFAM" id="SSF49464">
    <property type="entry name" value="Carboxypeptidase regulatory domain-like"/>
    <property type="match status" value="1"/>
</dbReference>
<dbReference type="InterPro" id="IPR008969">
    <property type="entry name" value="CarboxyPept-like_regulatory"/>
</dbReference>
<sequence>MQTTTLRRAGIAAVATAALVAPLAQATGAEQPTGARAPAVGETGRSIIHGQVVDSRTGRALDDVEVTALRVTKREQVVAATDLSYASPDNEIEHGYFAMHVTAGTYEVVLTRAGYRPSRVEVVKGKRDRAGLGTPVELVALARPTVELGTTAGKGGLTVRAGSRVELLAQLSAKGGSIPTGPVQVSLEQPNKGTAAATDLRRSDRGRFVAELGRVRTPGRYDVVVDYAGDDAHRATSSTFTLRVVKKKG</sequence>
<protein>
    <recommendedName>
        <fullName evidence="4">Carboxypeptidase regulatory-like domain-containing protein</fullName>
    </recommendedName>
</protein>
<reference evidence="2" key="1">
    <citation type="submission" date="2023-06" db="EMBL/GenBank/DDBJ databases">
        <title>Genome sequence of Nocardioides sp. SOB44.</title>
        <authorList>
            <person name="Zhang G."/>
        </authorList>
    </citation>
    <scope>NUCLEOTIDE SEQUENCE</scope>
    <source>
        <strain evidence="2">SOB44</strain>
    </source>
</reference>
<feature type="signal peptide" evidence="1">
    <location>
        <begin position="1"/>
        <end position="26"/>
    </location>
</feature>
<proteinExistence type="predicted"/>
<evidence type="ECO:0000313" key="3">
    <source>
        <dbReference type="Proteomes" id="UP001168363"/>
    </source>
</evidence>
<evidence type="ECO:0000256" key="1">
    <source>
        <dbReference type="SAM" id="SignalP"/>
    </source>
</evidence>
<organism evidence="2 3">
    <name type="scientific">Nocardioides cremeus</name>
    <dbReference type="NCBI Taxonomy" id="3058044"/>
    <lineage>
        <taxon>Bacteria</taxon>
        <taxon>Bacillati</taxon>
        <taxon>Actinomycetota</taxon>
        <taxon>Actinomycetes</taxon>
        <taxon>Propionibacteriales</taxon>
        <taxon>Nocardioidaceae</taxon>
        <taxon>Nocardioides</taxon>
    </lineage>
</organism>